<dbReference type="Proteomes" id="UP000266861">
    <property type="component" value="Unassembled WGS sequence"/>
</dbReference>
<sequence length="794" mass="93513">MDKINISQLSYSKHCILVHNNREYFINYRPIKNCIEILLSNSEILQHFIFKYENKKNFINLLIYISIKGKNHMQNKILENDVTTTDTLGKSSLHPIYISLGNIPTWRRNKEDAKQLLGYFPILFAKNEKEKISPEFKKLVRKTFHKSLKFLLDPLFENENEIDYKINNRIIWFFSKISTIIDDWPEAYTYLLTYKSTSLNFPCHFCLVQKNDLIDTMQDQIILRNHENMMEHFNNNTGHSVSLKPIENYFWNIPNLNIYVATVSDRMHYLDLGLYHYQIEFTKGILGRSSIDKMNERIGAIPRYLGLKIFSKGLQSIARLTASEHRDLMKVMVFVVDGLLSNDLSEVYVKWNEMYILISLKPIENYFWNIPNLNIYVATVSDRMHYLDLGLYHYQIEFTKGILGRSSIDKMNERIGAIPRYLGLKIFSKGLQSIARLTASEHRDLMKVMVFVVDGLLSNDLSEVYVKWNEMYILSRLEIFKKSDLEKFQKAINDWADLFVILFRKKSDSKMKFPKFHSWIFHIVDTIREYRTINGYTTETYESLHKSYVKTPYCLSNKKDVEKQIMQTCLDSFFDMLEIISAKDCRIKIFGSVTLKNINILRATNKFQNRPWFSNIAIAMDDAELFEYQSDNGTYIIDNGSNTTKSPFHLVLVQWYNFKSKKPPFIYGCPLLKLVEIYNFIEIEAIEEIVHIVPRFDTKDEYFSSPHNLIYSLSLTKCDIKGLFVEYVFDNPVTAVKSSRRTHEVVRWAEILDGDFCLGRRWEDIRKELYYQIEACKCQALDARRAHGTNGGWE</sequence>
<comment type="caution">
    <text evidence="1">The sequence shown here is derived from an EMBL/GenBank/DDBJ whole genome shotgun (WGS) entry which is preliminary data.</text>
</comment>
<organism evidence="1 2">
    <name type="scientific">Diversispora epigaea</name>
    <dbReference type="NCBI Taxonomy" id="1348612"/>
    <lineage>
        <taxon>Eukaryota</taxon>
        <taxon>Fungi</taxon>
        <taxon>Fungi incertae sedis</taxon>
        <taxon>Mucoromycota</taxon>
        <taxon>Glomeromycotina</taxon>
        <taxon>Glomeromycetes</taxon>
        <taxon>Diversisporales</taxon>
        <taxon>Diversisporaceae</taxon>
        <taxon>Diversispora</taxon>
    </lineage>
</organism>
<dbReference type="AlphaFoldDB" id="A0A397IWS6"/>
<dbReference type="EMBL" id="PQFF01000126">
    <property type="protein sequence ID" value="RHZ80469.1"/>
    <property type="molecule type" value="Genomic_DNA"/>
</dbReference>
<evidence type="ECO:0000313" key="1">
    <source>
        <dbReference type="EMBL" id="RHZ80469.1"/>
    </source>
</evidence>
<proteinExistence type="predicted"/>
<dbReference type="InterPro" id="IPR041078">
    <property type="entry name" value="Plavaka"/>
</dbReference>
<gene>
    <name evidence="1" type="ORF">Glove_135g34</name>
</gene>
<evidence type="ECO:0000313" key="2">
    <source>
        <dbReference type="Proteomes" id="UP000266861"/>
    </source>
</evidence>
<dbReference type="OrthoDB" id="6666876at2759"/>
<name>A0A397IWS6_9GLOM</name>
<reference evidence="1 2" key="1">
    <citation type="submission" date="2018-08" db="EMBL/GenBank/DDBJ databases">
        <title>Genome and evolution of the arbuscular mycorrhizal fungus Diversispora epigaea (formerly Glomus versiforme) and its bacterial endosymbionts.</title>
        <authorList>
            <person name="Sun X."/>
            <person name="Fei Z."/>
            <person name="Harrison M."/>
        </authorList>
    </citation>
    <scope>NUCLEOTIDE SEQUENCE [LARGE SCALE GENOMIC DNA]</scope>
    <source>
        <strain evidence="1 2">IT104</strain>
    </source>
</reference>
<protein>
    <submittedName>
        <fullName evidence="1">Uncharacterized protein</fullName>
    </submittedName>
</protein>
<dbReference type="Pfam" id="PF18759">
    <property type="entry name" value="Plavaka"/>
    <property type="match status" value="1"/>
</dbReference>
<keyword evidence="2" id="KW-1185">Reference proteome</keyword>
<accession>A0A397IWS6</accession>